<dbReference type="PROSITE" id="PS50097">
    <property type="entry name" value="BTB"/>
    <property type="match status" value="1"/>
</dbReference>
<dbReference type="SUPFAM" id="SSF54695">
    <property type="entry name" value="POZ domain"/>
    <property type="match status" value="1"/>
</dbReference>
<sequence length="237" mass="27357">MEISEPSIEHFATSTLPLFHGPLVKIHIEPSNREYTVSKNLLCSESPVFSAMFQRSFRESEEHTATLQEIPGVLSIQSFEALLQWIYHRTVRFDEKFEESCIKAAAELAKLAEMYRITRIEAPIAQYIKGIYSTSGHLNGIRCRYILPDDEDMVLGTGLREGHPVRRVMAQAFVIWYLHIPEDERDAGDLATQECPKFGADLLFELREMLETLSPRHRFTIKEPITGRKRFLKKDDE</sequence>
<protein>
    <recommendedName>
        <fullName evidence="1">BTB domain-containing protein</fullName>
    </recommendedName>
</protein>
<dbReference type="Proteomes" id="UP000055045">
    <property type="component" value="Unassembled WGS sequence"/>
</dbReference>
<evidence type="ECO:0000313" key="3">
    <source>
        <dbReference type="Proteomes" id="UP000055045"/>
    </source>
</evidence>
<accession>A0A101MQI1</accession>
<keyword evidence="3" id="KW-1185">Reference proteome</keyword>
<dbReference type="EMBL" id="LLXE01000038">
    <property type="protein sequence ID" value="KUM64857.1"/>
    <property type="molecule type" value="Genomic_DNA"/>
</dbReference>
<dbReference type="InterPro" id="IPR011333">
    <property type="entry name" value="SKP1/BTB/POZ_sf"/>
</dbReference>
<dbReference type="Gene3D" id="3.30.710.10">
    <property type="entry name" value="Potassium Channel Kv1.1, Chain A"/>
    <property type="match status" value="1"/>
</dbReference>
<dbReference type="Pfam" id="PF00651">
    <property type="entry name" value="BTB"/>
    <property type="match status" value="1"/>
</dbReference>
<proteinExistence type="predicted"/>
<comment type="caution">
    <text evidence="2">The sequence shown here is derived from an EMBL/GenBank/DDBJ whole genome shotgun (WGS) entry which is preliminary data.</text>
</comment>
<organism evidence="2 3">
    <name type="scientific">Penicillium freii</name>
    <dbReference type="NCBI Taxonomy" id="48697"/>
    <lineage>
        <taxon>Eukaryota</taxon>
        <taxon>Fungi</taxon>
        <taxon>Dikarya</taxon>
        <taxon>Ascomycota</taxon>
        <taxon>Pezizomycotina</taxon>
        <taxon>Eurotiomycetes</taxon>
        <taxon>Eurotiomycetidae</taxon>
        <taxon>Eurotiales</taxon>
        <taxon>Aspergillaceae</taxon>
        <taxon>Penicillium</taxon>
    </lineage>
</organism>
<feature type="domain" description="BTB" evidence="1">
    <location>
        <begin position="22"/>
        <end position="95"/>
    </location>
</feature>
<dbReference type="AlphaFoldDB" id="A0A101MQI1"/>
<dbReference type="STRING" id="48697.A0A101MQI1"/>
<name>A0A101MQI1_PENFR</name>
<evidence type="ECO:0000259" key="1">
    <source>
        <dbReference type="PROSITE" id="PS50097"/>
    </source>
</evidence>
<evidence type="ECO:0000313" key="2">
    <source>
        <dbReference type="EMBL" id="KUM64857.1"/>
    </source>
</evidence>
<dbReference type="InterPro" id="IPR000210">
    <property type="entry name" value="BTB/POZ_dom"/>
</dbReference>
<reference evidence="2 3" key="1">
    <citation type="submission" date="2015-10" db="EMBL/GenBank/DDBJ databases">
        <title>Genome sequencing of Penicillium freii.</title>
        <authorList>
            <person name="Nguyen H.D."/>
            <person name="Visagie C.M."/>
            <person name="Seifert K.A."/>
        </authorList>
    </citation>
    <scope>NUCLEOTIDE SEQUENCE [LARGE SCALE GENOMIC DNA]</scope>
    <source>
        <strain evidence="2 3">DAOM 242723</strain>
    </source>
</reference>
<gene>
    <name evidence="2" type="ORF">ACN42_g2208</name>
</gene>
<dbReference type="CDD" id="cd18186">
    <property type="entry name" value="BTB_POZ_ZBTB_KLHL-like"/>
    <property type="match status" value="1"/>
</dbReference>
<dbReference type="SMART" id="SM00225">
    <property type="entry name" value="BTB"/>
    <property type="match status" value="1"/>
</dbReference>